<dbReference type="Proteomes" id="UP000076796">
    <property type="component" value="Unassembled WGS sequence"/>
</dbReference>
<protein>
    <submittedName>
        <fullName evidence="1">Uncharacterized protein</fullName>
    </submittedName>
</protein>
<accession>A0A163LS14</accession>
<dbReference type="GeneID" id="97556064"/>
<proteinExistence type="predicted"/>
<dbReference type="AlphaFoldDB" id="A0A163LS14"/>
<dbReference type="OrthoDB" id="2663237at2"/>
<organism evidence="1 2">
    <name type="scientific">Paenibacillus glucanolyticus</name>
    <dbReference type="NCBI Taxonomy" id="59843"/>
    <lineage>
        <taxon>Bacteria</taxon>
        <taxon>Bacillati</taxon>
        <taxon>Bacillota</taxon>
        <taxon>Bacilli</taxon>
        <taxon>Bacillales</taxon>
        <taxon>Paenibacillaceae</taxon>
        <taxon>Paenibacillus</taxon>
    </lineage>
</organism>
<sequence>MSSKRVRKSRTVPKSVPASQHWVGQPVVVVLKDGSYYIGELSQIEGQAVTLSGLRANNKMPASIARSGDKAQISGFLSALFGGPPSGPAAEGAVEGEAVAAGGGGGGFGFLGQIVPHIKLGMNVIKTIMPLMGMLKI</sequence>
<reference evidence="1" key="1">
    <citation type="journal article" date="2016" name="Genome Announc.">
        <title>Draft genomes of two strains of Paenibacillus glucanolyticus with capability to degrade lignocellulose.</title>
        <authorList>
            <person name="Mathews S.L."/>
            <person name="Pawlak J."/>
            <person name="Grunden A.M."/>
        </authorList>
    </citation>
    <scope>NUCLEOTIDE SEQUENCE [LARGE SCALE GENOMIC DNA]</scope>
    <source>
        <strain evidence="1">SLM1</strain>
    </source>
</reference>
<evidence type="ECO:0000313" key="1">
    <source>
        <dbReference type="EMBL" id="KZS48404.1"/>
    </source>
</evidence>
<dbReference type="RefSeq" id="WP_006209819.1">
    <property type="nucleotide sequence ID" value="NZ_CP147845.1"/>
</dbReference>
<evidence type="ECO:0000313" key="2">
    <source>
        <dbReference type="Proteomes" id="UP000076796"/>
    </source>
</evidence>
<gene>
    <name evidence="1" type="ORF">AWU65_21935</name>
</gene>
<keyword evidence="2" id="KW-1185">Reference proteome</keyword>
<comment type="caution">
    <text evidence="1">The sequence shown here is derived from an EMBL/GenBank/DDBJ whole genome shotgun (WGS) entry which is preliminary data.</text>
</comment>
<dbReference type="EMBL" id="LWMH01000001">
    <property type="protein sequence ID" value="KZS48404.1"/>
    <property type="molecule type" value="Genomic_DNA"/>
</dbReference>
<name>A0A163LS14_9BACL</name>